<dbReference type="Pfam" id="PF01757">
    <property type="entry name" value="Acyl_transf_3"/>
    <property type="match status" value="1"/>
</dbReference>
<comment type="caution">
    <text evidence="3">The sequence shown here is derived from an EMBL/GenBank/DDBJ whole genome shotgun (WGS) entry which is preliminary data.</text>
</comment>
<feature type="transmembrane region" description="Helical" evidence="1">
    <location>
        <begin position="285"/>
        <end position="303"/>
    </location>
</feature>
<keyword evidence="3" id="KW-0808">Transferase</keyword>
<feature type="transmembrane region" description="Helical" evidence="1">
    <location>
        <begin position="210"/>
        <end position="228"/>
    </location>
</feature>
<evidence type="ECO:0000259" key="2">
    <source>
        <dbReference type="Pfam" id="PF01757"/>
    </source>
</evidence>
<feature type="transmembrane region" description="Helical" evidence="1">
    <location>
        <begin position="60"/>
        <end position="76"/>
    </location>
</feature>
<proteinExistence type="predicted"/>
<name>A0ABP8MDF8_9BACT</name>
<feature type="domain" description="Acyltransferase 3" evidence="2">
    <location>
        <begin position="55"/>
        <end position="396"/>
    </location>
</feature>
<dbReference type="PANTHER" id="PTHR23028:SF53">
    <property type="entry name" value="ACYL_TRANSF_3 DOMAIN-CONTAINING PROTEIN"/>
    <property type="match status" value="1"/>
</dbReference>
<feature type="transmembrane region" description="Helical" evidence="1">
    <location>
        <begin position="315"/>
        <end position="333"/>
    </location>
</feature>
<dbReference type="Proteomes" id="UP001501410">
    <property type="component" value="Unassembled WGS sequence"/>
</dbReference>
<dbReference type="InterPro" id="IPR050879">
    <property type="entry name" value="Acyltransferase_3"/>
</dbReference>
<keyword evidence="3" id="KW-0012">Acyltransferase</keyword>
<feature type="transmembrane region" description="Helical" evidence="1">
    <location>
        <begin position="379"/>
        <end position="400"/>
    </location>
</feature>
<feature type="transmembrane region" description="Helical" evidence="1">
    <location>
        <begin position="82"/>
        <end position="110"/>
    </location>
</feature>
<feature type="transmembrane region" description="Helical" evidence="1">
    <location>
        <begin position="130"/>
        <end position="150"/>
    </location>
</feature>
<keyword evidence="1" id="KW-1133">Transmembrane helix</keyword>
<organism evidence="3 4">
    <name type="scientific">Rurimicrobium arvi</name>
    <dbReference type="NCBI Taxonomy" id="2049916"/>
    <lineage>
        <taxon>Bacteria</taxon>
        <taxon>Pseudomonadati</taxon>
        <taxon>Bacteroidota</taxon>
        <taxon>Chitinophagia</taxon>
        <taxon>Chitinophagales</taxon>
        <taxon>Chitinophagaceae</taxon>
        <taxon>Rurimicrobium</taxon>
    </lineage>
</organism>
<evidence type="ECO:0000313" key="4">
    <source>
        <dbReference type="Proteomes" id="UP001501410"/>
    </source>
</evidence>
<dbReference type="EMBL" id="BAABEZ010000001">
    <property type="protein sequence ID" value="GAA4448825.1"/>
    <property type="molecule type" value="Genomic_DNA"/>
</dbReference>
<feature type="transmembrane region" description="Helical" evidence="1">
    <location>
        <begin position="261"/>
        <end position="278"/>
    </location>
</feature>
<feature type="transmembrane region" description="Helical" evidence="1">
    <location>
        <begin position="345"/>
        <end position="367"/>
    </location>
</feature>
<keyword evidence="1" id="KW-0812">Transmembrane</keyword>
<dbReference type="PANTHER" id="PTHR23028">
    <property type="entry name" value="ACETYLTRANSFERASE"/>
    <property type="match status" value="1"/>
</dbReference>
<dbReference type="InterPro" id="IPR002656">
    <property type="entry name" value="Acyl_transf_3_dom"/>
</dbReference>
<evidence type="ECO:0000313" key="3">
    <source>
        <dbReference type="EMBL" id="GAA4448825.1"/>
    </source>
</evidence>
<keyword evidence="4" id="KW-1185">Reference proteome</keyword>
<feature type="transmembrane region" description="Helical" evidence="1">
    <location>
        <begin position="182"/>
        <end position="203"/>
    </location>
</feature>
<reference evidence="4" key="1">
    <citation type="journal article" date="2019" name="Int. J. Syst. Evol. Microbiol.">
        <title>The Global Catalogue of Microorganisms (GCM) 10K type strain sequencing project: providing services to taxonomists for standard genome sequencing and annotation.</title>
        <authorList>
            <consortium name="The Broad Institute Genomics Platform"/>
            <consortium name="The Broad Institute Genome Sequencing Center for Infectious Disease"/>
            <person name="Wu L."/>
            <person name="Ma J."/>
        </authorList>
    </citation>
    <scope>NUCLEOTIDE SEQUENCE [LARGE SCALE GENOMIC DNA]</scope>
    <source>
        <strain evidence="4">JCM 31921</strain>
    </source>
</reference>
<accession>A0ABP8MDF8</accession>
<evidence type="ECO:0000256" key="1">
    <source>
        <dbReference type="SAM" id="Phobius"/>
    </source>
</evidence>
<keyword evidence="1" id="KW-0472">Membrane</keyword>
<protein>
    <submittedName>
        <fullName evidence="3">Acyltransferase</fullName>
    </submittedName>
</protein>
<dbReference type="GO" id="GO:0016746">
    <property type="term" value="F:acyltransferase activity"/>
    <property type="evidence" value="ECO:0007669"/>
    <property type="project" value="UniProtKB-KW"/>
</dbReference>
<sequence length="414" mass="47144">MECRAKPLRGGFPISVKKVQYAVLSSVKKRDITIRSLTAQPRYSVQSFPQQQKLYGLDHLRAAAICYVFLFHYFILSGGEPAWLPGFAAFGWSGVDLFFVLSGYLIASGLFRQIADTGHFSVRDFFIRRVFRIIPAYLATLALYFCVPLFREKEQLPPLWKFLTFTQNFGLDLRHYGTFSHAWSLCVEEHFYLLLPPVLLLLLRLHRFKRAYWLPLLLLFCGIALRHYSYQSCYLPYAAQEDAGVQWYRYVYYPSYNRLDGLLAGVSVAAVWHFVPAVRERLCRYGNLMFVLGIAVLVTAAHVCVDPLSYTASVWGFPLVALGYGCVLLSALSPSSFLYRCRARFTAFIAAISYSIYLTHKGIIHITHQFPGAEDLNPGLLLLISAAVSIAAACVLHVLVERPFMRLRGRMLQR</sequence>
<gene>
    <name evidence="3" type="ORF">GCM10023092_02010</name>
</gene>